<proteinExistence type="predicted"/>
<sequence>MAVAYFCFNAELNYFLPKHQKQVKISHYFEERNSIKDTIESFGIPHTEVNSIEVNGEYVNFSYIIQDEDNINVYPISASLNTSSISLRPKAPSVIRFVLDVHLGKLATSLRLLGFDTLYSNDYGDEELAQISSNQERILLTRDKGLLMRSLVTHGYYVRNTQPQQQILEVMQRFDLFTVVSPFKRCLRCNGLLVSVDKESVIDQLPANIELQINEFHRCQDCTQIYWKGSHYTRLQNFIAEIMGRE</sequence>
<evidence type="ECO:0000313" key="3">
    <source>
        <dbReference type="EMBL" id="MBD2292905.1"/>
    </source>
</evidence>
<keyword evidence="4" id="KW-1185">Reference proteome</keyword>
<dbReference type="Proteomes" id="UP000662185">
    <property type="component" value="Unassembled WGS sequence"/>
</dbReference>
<protein>
    <submittedName>
        <fullName evidence="3">Mut7-C ubiquitin/RNAse domain-containing protein</fullName>
    </submittedName>
</protein>
<reference evidence="4" key="1">
    <citation type="journal article" date="2020" name="ISME J.">
        <title>Comparative genomics reveals insights into cyanobacterial evolution and habitat adaptation.</title>
        <authorList>
            <person name="Chen M.Y."/>
            <person name="Teng W.K."/>
            <person name="Zhao L."/>
            <person name="Hu C.X."/>
            <person name="Zhou Y.K."/>
            <person name="Han B.P."/>
            <person name="Song L.R."/>
            <person name="Shu W.S."/>
        </authorList>
    </citation>
    <scope>NUCLEOTIDE SEQUENCE [LARGE SCALE GENOMIC DNA]</scope>
    <source>
        <strain evidence="4">FACHB-251</strain>
    </source>
</reference>
<evidence type="ECO:0000259" key="1">
    <source>
        <dbReference type="Pfam" id="PF01927"/>
    </source>
</evidence>
<dbReference type="AlphaFoldDB" id="A0A926WE50"/>
<evidence type="ECO:0000313" key="4">
    <source>
        <dbReference type="Proteomes" id="UP000662185"/>
    </source>
</evidence>
<accession>A0A926WE50</accession>
<dbReference type="InterPro" id="IPR002782">
    <property type="entry name" value="Mut7-C_RNAse_dom"/>
</dbReference>
<comment type="caution">
    <text evidence="3">The sequence shown here is derived from an EMBL/GenBank/DDBJ whole genome shotgun (WGS) entry which is preliminary data.</text>
</comment>
<dbReference type="PANTHER" id="PTHR39081">
    <property type="entry name" value="MUT7-C DOMAIN-CONTAINING PROTEIN"/>
    <property type="match status" value="1"/>
</dbReference>
<dbReference type="InterPro" id="IPR027798">
    <property type="entry name" value="Ub_Mut7C"/>
</dbReference>
<dbReference type="EMBL" id="JACJQU010000002">
    <property type="protein sequence ID" value="MBD2292905.1"/>
    <property type="molecule type" value="Genomic_DNA"/>
</dbReference>
<feature type="domain" description="Ubiquitin Mut7-C" evidence="2">
    <location>
        <begin position="1"/>
        <end position="80"/>
    </location>
</feature>
<gene>
    <name evidence="3" type="ORF">H6G06_05265</name>
</gene>
<name>A0A926WE50_9NOST</name>
<evidence type="ECO:0000259" key="2">
    <source>
        <dbReference type="Pfam" id="PF14451"/>
    </source>
</evidence>
<feature type="domain" description="Mut7-C RNAse" evidence="1">
    <location>
        <begin position="96"/>
        <end position="238"/>
    </location>
</feature>
<dbReference type="RefSeq" id="WP_190557752.1">
    <property type="nucleotide sequence ID" value="NZ_JACJQU010000002.1"/>
</dbReference>
<dbReference type="Pfam" id="PF14451">
    <property type="entry name" value="Ub-Mut7C"/>
    <property type="match status" value="1"/>
</dbReference>
<organism evidence="3 4">
    <name type="scientific">Anabaena sphaerica FACHB-251</name>
    <dbReference type="NCBI Taxonomy" id="2692883"/>
    <lineage>
        <taxon>Bacteria</taxon>
        <taxon>Bacillati</taxon>
        <taxon>Cyanobacteriota</taxon>
        <taxon>Cyanophyceae</taxon>
        <taxon>Nostocales</taxon>
        <taxon>Nostocaceae</taxon>
        <taxon>Anabaena</taxon>
    </lineage>
</organism>
<dbReference type="PANTHER" id="PTHR39081:SF1">
    <property type="entry name" value="MUT7-C RNASE DOMAIN-CONTAINING PROTEIN"/>
    <property type="match status" value="1"/>
</dbReference>
<dbReference type="Pfam" id="PF01927">
    <property type="entry name" value="Mut7-C"/>
    <property type="match status" value="1"/>
</dbReference>